<gene>
    <name evidence="1" type="ORF">ACM15_10235</name>
</gene>
<accession>A0A0J6CBZ5</accession>
<organism evidence="1 2">
    <name type="scientific">Parabacteroides goldsteinii</name>
    <dbReference type="NCBI Taxonomy" id="328812"/>
    <lineage>
        <taxon>Bacteria</taxon>
        <taxon>Pseudomonadati</taxon>
        <taxon>Bacteroidota</taxon>
        <taxon>Bacteroidia</taxon>
        <taxon>Bacteroidales</taxon>
        <taxon>Tannerellaceae</taxon>
        <taxon>Parabacteroides</taxon>
    </lineage>
</organism>
<name>A0A0J6CBZ5_9BACT</name>
<dbReference type="EMBL" id="LFJV01000029">
    <property type="protein sequence ID" value="KMM33776.1"/>
    <property type="molecule type" value="Genomic_DNA"/>
</dbReference>
<sequence>MPQALFCRWFQPTVLNTGGKASSSVGFIPFHYNNTQEREKGLKPAEESGKTGRFIYPSVETDGKIEPAAWGKTPLKKIVQL</sequence>
<reference evidence="1 2" key="1">
    <citation type="submission" date="2015-06" db="EMBL/GenBank/DDBJ databases">
        <title>Draft Genome Sequence of Parabacteroides goldsteinii with Putative Novel Metallo-Beta-Lactamases Isolated from a Blood Culture from a Human Patient.</title>
        <authorList>
            <person name="Krogh T.J."/>
            <person name="Agergaard C.N."/>
            <person name="Moller-Jensen J."/>
            <person name="Justesen U.S."/>
        </authorList>
    </citation>
    <scope>NUCLEOTIDE SEQUENCE [LARGE SCALE GENOMIC DNA]</scope>
    <source>
        <strain evidence="1 2">910340</strain>
    </source>
</reference>
<evidence type="ECO:0000313" key="1">
    <source>
        <dbReference type="EMBL" id="KMM33776.1"/>
    </source>
</evidence>
<dbReference type="AlphaFoldDB" id="A0A0J6CBZ5"/>
<proteinExistence type="predicted"/>
<protein>
    <submittedName>
        <fullName evidence="1">Uncharacterized protein</fullName>
    </submittedName>
</protein>
<evidence type="ECO:0000313" key="2">
    <source>
        <dbReference type="Proteomes" id="UP000036166"/>
    </source>
</evidence>
<comment type="caution">
    <text evidence="1">The sequence shown here is derived from an EMBL/GenBank/DDBJ whole genome shotgun (WGS) entry which is preliminary data.</text>
</comment>
<dbReference type="PATRIC" id="fig|328812.4.peg.2636"/>
<dbReference type="Proteomes" id="UP000036166">
    <property type="component" value="Unassembled WGS sequence"/>
</dbReference>